<evidence type="ECO:0000259" key="2">
    <source>
        <dbReference type="Pfam" id="PF14746"/>
    </source>
</evidence>
<feature type="non-terminal residue" evidence="3">
    <location>
        <position position="1"/>
    </location>
</feature>
<sequence length="461" mass="52226">QEVVEPICHDIETDLRLHVHSAHLKGAVNVNPTKTGVRDPSWFLKIKPLRLLSSFIHIKSRVEVYLNAAFYDHAAVALHNWKTYNEMKNIAELKYGLSLDAIHLPGQTLEQGVDVLEIMRNIHIFVACYTYNLNTQVFVERPSNARNRKNLNTVNVKHAANSIRTHGIGIMSTTVNFAYQFLAQKFLVFSQFLFDDHIKSRMVKEQRFYKEKKLQAESGYPVERAEKLNKDIRKLGVTDDGFSFLDQFRRLIAEMGNALGFVRMVRLGGLNYCTTACGSLPMTKGFEEAAKTFFLPKAGIDAGLILDKALESQNLSVNETDYFAILTNIFSQELKGNDNIHLRDFFLLVPALTINAADAILQSKEKLHKRGRDAVNATFTDDGFALGIAYILKVLDQDKQFDSLHWFQSARQHFVAERARLEESLDMDSTGSGMNGLQAWSQKLASLSKEEAQNMQMVCLL</sequence>
<feature type="domain" description="WASH complex subunit 7 central" evidence="1">
    <location>
        <begin position="1"/>
        <end position="281"/>
    </location>
</feature>
<dbReference type="GO" id="GO:0005768">
    <property type="term" value="C:endosome"/>
    <property type="evidence" value="ECO:0000318"/>
    <property type="project" value="GO_Central"/>
</dbReference>
<reference evidence="3 4" key="1">
    <citation type="journal article" date="2011" name="Science">
        <title>The Selaginella genome identifies genetic changes associated with the evolution of vascular plants.</title>
        <authorList>
            <person name="Banks J.A."/>
            <person name="Nishiyama T."/>
            <person name="Hasebe M."/>
            <person name="Bowman J.L."/>
            <person name="Gribskov M."/>
            <person name="dePamphilis C."/>
            <person name="Albert V.A."/>
            <person name="Aono N."/>
            <person name="Aoyama T."/>
            <person name="Ambrose B.A."/>
            <person name="Ashton N.W."/>
            <person name="Axtell M.J."/>
            <person name="Barker E."/>
            <person name="Barker M.S."/>
            <person name="Bennetzen J.L."/>
            <person name="Bonawitz N.D."/>
            <person name="Chapple C."/>
            <person name="Cheng C."/>
            <person name="Correa L.G."/>
            <person name="Dacre M."/>
            <person name="DeBarry J."/>
            <person name="Dreyer I."/>
            <person name="Elias M."/>
            <person name="Engstrom E.M."/>
            <person name="Estelle M."/>
            <person name="Feng L."/>
            <person name="Finet C."/>
            <person name="Floyd S.K."/>
            <person name="Frommer W.B."/>
            <person name="Fujita T."/>
            <person name="Gramzow L."/>
            <person name="Gutensohn M."/>
            <person name="Harholt J."/>
            <person name="Hattori M."/>
            <person name="Heyl A."/>
            <person name="Hirai T."/>
            <person name="Hiwatashi Y."/>
            <person name="Ishikawa M."/>
            <person name="Iwata M."/>
            <person name="Karol K.G."/>
            <person name="Koehler B."/>
            <person name="Kolukisaoglu U."/>
            <person name="Kubo M."/>
            <person name="Kurata T."/>
            <person name="Lalonde S."/>
            <person name="Li K."/>
            <person name="Li Y."/>
            <person name="Litt A."/>
            <person name="Lyons E."/>
            <person name="Manning G."/>
            <person name="Maruyama T."/>
            <person name="Michael T.P."/>
            <person name="Mikami K."/>
            <person name="Miyazaki S."/>
            <person name="Morinaga S."/>
            <person name="Murata T."/>
            <person name="Mueller-Roeber B."/>
            <person name="Nelson D.R."/>
            <person name="Obara M."/>
            <person name="Oguri Y."/>
            <person name="Olmstead R.G."/>
            <person name="Onodera N."/>
            <person name="Petersen B.L."/>
            <person name="Pils B."/>
            <person name="Prigge M."/>
            <person name="Rensing S.A."/>
            <person name="Riano-Pachon D.M."/>
            <person name="Roberts A.W."/>
            <person name="Sato Y."/>
            <person name="Scheller H.V."/>
            <person name="Schulz B."/>
            <person name="Schulz C."/>
            <person name="Shakirov E.V."/>
            <person name="Shibagaki N."/>
            <person name="Shinohara N."/>
            <person name="Shippen D.E."/>
            <person name="Soerensen I."/>
            <person name="Sotooka R."/>
            <person name="Sugimoto N."/>
            <person name="Sugita M."/>
            <person name="Sumikawa N."/>
            <person name="Tanurdzic M."/>
            <person name="Theissen G."/>
            <person name="Ulvskov P."/>
            <person name="Wakazuki S."/>
            <person name="Weng J.K."/>
            <person name="Willats W.W."/>
            <person name="Wipf D."/>
            <person name="Wolf P.G."/>
            <person name="Yang L."/>
            <person name="Zimmer A.D."/>
            <person name="Zhu Q."/>
            <person name="Mitros T."/>
            <person name="Hellsten U."/>
            <person name="Loque D."/>
            <person name="Otillar R."/>
            <person name="Salamov A."/>
            <person name="Schmutz J."/>
            <person name="Shapiro H."/>
            <person name="Lindquist E."/>
            <person name="Lucas S."/>
            <person name="Rokhsar D."/>
            <person name="Grigoriev I.V."/>
        </authorList>
    </citation>
    <scope>NUCLEOTIDE SEQUENCE [LARGE SCALE GENOMIC DNA]</scope>
</reference>
<dbReference type="STRING" id="88036.D8RRG6"/>
<evidence type="ECO:0000313" key="4">
    <source>
        <dbReference type="Proteomes" id="UP000001514"/>
    </source>
</evidence>
<dbReference type="PANTHER" id="PTHR31409">
    <property type="entry name" value="WASH COMPLEX SUBUNIT 4"/>
    <property type="match status" value="1"/>
</dbReference>
<dbReference type="Gramene" id="EFJ25396">
    <property type="protein sequence ID" value="EFJ25396"/>
    <property type="gene ID" value="SELMODRAFT_99725"/>
</dbReference>
<dbReference type="GO" id="GO:0071203">
    <property type="term" value="C:WASH complex"/>
    <property type="evidence" value="ECO:0000318"/>
    <property type="project" value="GO_Central"/>
</dbReference>
<dbReference type="OMA" id="HTTINFA"/>
<proteinExistence type="predicted"/>
<dbReference type="Pfam" id="PF14746">
    <property type="entry name" value="WASH-7_C"/>
    <property type="match status" value="1"/>
</dbReference>
<dbReference type="InParanoid" id="D8RRG6"/>
<dbReference type="InterPro" id="IPR028283">
    <property type="entry name" value="WASH-7_C"/>
</dbReference>
<keyword evidence="4" id="KW-1185">Reference proteome</keyword>
<dbReference type="Pfam" id="PF14744">
    <property type="entry name" value="WASH-7_mid"/>
    <property type="match status" value="1"/>
</dbReference>
<dbReference type="Proteomes" id="UP000001514">
    <property type="component" value="Unassembled WGS sequence"/>
</dbReference>
<evidence type="ECO:0000313" key="3">
    <source>
        <dbReference type="EMBL" id="EFJ25396.1"/>
    </source>
</evidence>
<dbReference type="eggNOG" id="KOG3578">
    <property type="taxonomic scope" value="Eukaryota"/>
</dbReference>
<dbReference type="HOGENOM" id="CLU_029398_0_0_1"/>
<dbReference type="InterPro" id="IPR027307">
    <property type="entry name" value="WASH7"/>
</dbReference>
<feature type="domain" description="WASH complex subunit 7 C-terminal" evidence="2">
    <location>
        <begin position="315"/>
        <end position="432"/>
    </location>
</feature>
<evidence type="ECO:0000259" key="1">
    <source>
        <dbReference type="Pfam" id="PF14744"/>
    </source>
</evidence>
<dbReference type="AlphaFoldDB" id="D8RRG6"/>
<organism evidence="4">
    <name type="scientific">Selaginella moellendorffii</name>
    <name type="common">Spikemoss</name>
    <dbReference type="NCBI Taxonomy" id="88036"/>
    <lineage>
        <taxon>Eukaryota</taxon>
        <taxon>Viridiplantae</taxon>
        <taxon>Streptophyta</taxon>
        <taxon>Embryophyta</taxon>
        <taxon>Tracheophyta</taxon>
        <taxon>Lycopodiopsida</taxon>
        <taxon>Selaginellales</taxon>
        <taxon>Selaginellaceae</taxon>
        <taxon>Selaginella</taxon>
    </lineage>
</organism>
<protein>
    <recommendedName>
        <fullName evidence="5">WASH complex subunit 7</fullName>
    </recommendedName>
</protein>
<dbReference type="GO" id="GO:0016197">
    <property type="term" value="P:endosomal transport"/>
    <property type="evidence" value="ECO:0000318"/>
    <property type="project" value="GO_Central"/>
</dbReference>
<dbReference type="InterPro" id="IPR028282">
    <property type="entry name" value="WASH-7_central"/>
</dbReference>
<dbReference type="PANTHER" id="PTHR31409:SF0">
    <property type="entry name" value="WASH COMPLEX SUBUNIT 4"/>
    <property type="match status" value="1"/>
</dbReference>
<dbReference type="KEGG" id="smo:SELMODRAFT_99725"/>
<dbReference type="EMBL" id="GL377587">
    <property type="protein sequence ID" value="EFJ25396.1"/>
    <property type="molecule type" value="Genomic_DNA"/>
</dbReference>
<evidence type="ECO:0008006" key="5">
    <source>
        <dbReference type="Google" id="ProtNLM"/>
    </source>
</evidence>
<accession>D8RRG6</accession>
<name>D8RRG6_SELML</name>
<gene>
    <name evidence="3" type="ORF">SELMODRAFT_99725</name>
</gene>
<dbReference type="GO" id="GO:0007032">
    <property type="term" value="P:endosome organization"/>
    <property type="evidence" value="ECO:0000318"/>
    <property type="project" value="GO_Central"/>
</dbReference>